<accession>A0A8J2YMM5</accession>
<dbReference type="RefSeq" id="WP_188697717.1">
    <property type="nucleotide sequence ID" value="NZ_BMIR01000024.1"/>
</dbReference>
<comment type="caution">
    <text evidence="1">The sequence shown here is derived from an EMBL/GenBank/DDBJ whole genome shotgun (WGS) entry which is preliminary data.</text>
</comment>
<dbReference type="PANTHER" id="PTHR35004">
    <property type="entry name" value="TRANSPOSASE RV3428C-RELATED"/>
    <property type="match status" value="1"/>
</dbReference>
<reference evidence="1" key="1">
    <citation type="journal article" date="2014" name="Int. J. Syst. Evol. Microbiol.">
        <title>Complete genome sequence of Corynebacterium casei LMG S-19264T (=DSM 44701T), isolated from a smear-ripened cheese.</title>
        <authorList>
            <consortium name="US DOE Joint Genome Institute (JGI-PGF)"/>
            <person name="Walter F."/>
            <person name="Albersmeier A."/>
            <person name="Kalinowski J."/>
            <person name="Ruckert C."/>
        </authorList>
    </citation>
    <scope>NUCLEOTIDE SEQUENCE</scope>
    <source>
        <strain evidence="1">CGMCC 1.15371</strain>
    </source>
</reference>
<evidence type="ECO:0000313" key="2">
    <source>
        <dbReference type="Proteomes" id="UP000628775"/>
    </source>
</evidence>
<gene>
    <name evidence="1" type="ORF">GCM10011391_35400</name>
</gene>
<dbReference type="EMBL" id="BMIR01000024">
    <property type="protein sequence ID" value="GGE53438.1"/>
    <property type="molecule type" value="Genomic_DNA"/>
</dbReference>
<keyword evidence="2" id="KW-1185">Reference proteome</keyword>
<dbReference type="Proteomes" id="UP000628775">
    <property type="component" value="Unassembled WGS sequence"/>
</dbReference>
<sequence>MIHYRRILELHDEGISLRGIAASTGNSRPKVTEVIALAEKKGLVCPLEEEMTDKWIEEFLFPEKTLEASGRQPLNFDYIHEELAKPNVTLSLLHHEYEVECRTNKKIPYSYRSFSRHYSKYAEKYKATLRIRRKPGEVVEVDWAGSTAFIIDRDTGEKIKAYVFIATLPCSQLSYAEATLSMNLHSWITAHNHAYEYFGGTTQIIVPDNLKTSVTKHTTRELILNPTYREMADYYNTVVMPARVRSPKDYPEVFIIPN</sequence>
<name>A0A8J2YMM5_9BACL</name>
<evidence type="ECO:0008006" key="3">
    <source>
        <dbReference type="Google" id="ProtNLM"/>
    </source>
</evidence>
<proteinExistence type="predicted"/>
<dbReference type="PANTHER" id="PTHR35004:SF8">
    <property type="entry name" value="TRANSPOSASE RV3428C-RELATED"/>
    <property type="match status" value="1"/>
</dbReference>
<protein>
    <recommendedName>
        <fullName evidence="3">IS21 family transposase</fullName>
    </recommendedName>
</protein>
<organism evidence="1 2">
    <name type="scientific">Pullulanibacillus camelliae</name>
    <dbReference type="NCBI Taxonomy" id="1707096"/>
    <lineage>
        <taxon>Bacteria</taxon>
        <taxon>Bacillati</taxon>
        <taxon>Bacillota</taxon>
        <taxon>Bacilli</taxon>
        <taxon>Bacillales</taxon>
        <taxon>Sporolactobacillaceae</taxon>
        <taxon>Pullulanibacillus</taxon>
    </lineage>
</organism>
<reference evidence="1" key="2">
    <citation type="submission" date="2020-09" db="EMBL/GenBank/DDBJ databases">
        <authorList>
            <person name="Sun Q."/>
            <person name="Zhou Y."/>
        </authorList>
    </citation>
    <scope>NUCLEOTIDE SEQUENCE</scope>
    <source>
        <strain evidence="1">CGMCC 1.15371</strain>
    </source>
</reference>
<dbReference type="AlphaFoldDB" id="A0A8J2YMM5"/>
<evidence type="ECO:0000313" key="1">
    <source>
        <dbReference type="EMBL" id="GGE53438.1"/>
    </source>
</evidence>